<dbReference type="Proteomes" id="UP000242287">
    <property type="component" value="Unassembled WGS sequence"/>
</dbReference>
<evidence type="ECO:0000313" key="3">
    <source>
        <dbReference type="EMBL" id="PFH49731.1"/>
    </source>
</evidence>
<evidence type="ECO:0000259" key="2">
    <source>
        <dbReference type="Pfam" id="PF20151"/>
    </source>
</evidence>
<dbReference type="OrthoDB" id="2638860at2759"/>
<accession>A0A2A9NN28</accession>
<evidence type="ECO:0000313" key="4">
    <source>
        <dbReference type="Proteomes" id="UP000242287"/>
    </source>
</evidence>
<feature type="transmembrane region" description="Helical" evidence="1">
    <location>
        <begin position="122"/>
        <end position="141"/>
    </location>
</feature>
<dbReference type="InterPro" id="IPR045340">
    <property type="entry name" value="DUF6533"/>
</dbReference>
<feature type="domain" description="DUF6533" evidence="2">
    <location>
        <begin position="1"/>
        <end position="36"/>
    </location>
</feature>
<keyword evidence="4" id="KW-1185">Reference proteome</keyword>
<evidence type="ECO:0000256" key="1">
    <source>
        <dbReference type="SAM" id="Phobius"/>
    </source>
</evidence>
<dbReference type="EMBL" id="KZ302021">
    <property type="protein sequence ID" value="PFH49731.1"/>
    <property type="molecule type" value="Genomic_DNA"/>
</dbReference>
<sequence length="178" mass="20700">IYDYILTLDLEVRFIWKSRWTYVRVLYHLVRYIPFITMTTTLVTDCESFSYYKLQNTLITYIPVPGISTARSILTLRTWAVWYRNRYLGLALTIFFIGSWASSLVNMGLVQKSLKCKCLRRLLLYIFFSFLFSVMALPPAFGGTCLLYDGSKNMIIDWVLLLVYDGGTVDACFFCQCA</sequence>
<protein>
    <recommendedName>
        <fullName evidence="2">DUF6533 domain-containing protein</fullName>
    </recommendedName>
</protein>
<keyword evidence="1" id="KW-0812">Transmembrane</keyword>
<dbReference type="AlphaFoldDB" id="A0A2A9NN28"/>
<name>A0A2A9NN28_9AGAR</name>
<reference evidence="3 4" key="1">
    <citation type="submission" date="2014-02" db="EMBL/GenBank/DDBJ databases">
        <title>Transposable element dynamics among asymbiotic and ectomycorrhizal Amanita fungi.</title>
        <authorList>
            <consortium name="DOE Joint Genome Institute"/>
            <person name="Hess J."/>
            <person name="Skrede I."/>
            <person name="Wolfe B."/>
            <person name="LaButti K."/>
            <person name="Ohm R.A."/>
            <person name="Grigoriev I.V."/>
            <person name="Pringle A."/>
        </authorList>
    </citation>
    <scope>NUCLEOTIDE SEQUENCE [LARGE SCALE GENOMIC DNA]</scope>
    <source>
        <strain evidence="3 4">SKay4041</strain>
    </source>
</reference>
<feature type="transmembrane region" description="Helical" evidence="1">
    <location>
        <begin position="87"/>
        <end position="110"/>
    </location>
</feature>
<proteinExistence type="predicted"/>
<dbReference type="Pfam" id="PF20151">
    <property type="entry name" value="DUF6533"/>
    <property type="match status" value="1"/>
</dbReference>
<organism evidence="3 4">
    <name type="scientific">Amanita thiersii Skay4041</name>
    <dbReference type="NCBI Taxonomy" id="703135"/>
    <lineage>
        <taxon>Eukaryota</taxon>
        <taxon>Fungi</taxon>
        <taxon>Dikarya</taxon>
        <taxon>Basidiomycota</taxon>
        <taxon>Agaricomycotina</taxon>
        <taxon>Agaricomycetes</taxon>
        <taxon>Agaricomycetidae</taxon>
        <taxon>Agaricales</taxon>
        <taxon>Pluteineae</taxon>
        <taxon>Amanitaceae</taxon>
        <taxon>Amanita</taxon>
    </lineage>
</organism>
<keyword evidence="1" id="KW-1133">Transmembrane helix</keyword>
<gene>
    <name evidence="3" type="ORF">AMATHDRAFT_147024</name>
</gene>
<keyword evidence="1" id="KW-0472">Membrane</keyword>
<feature type="non-terminal residue" evidence="3">
    <location>
        <position position="1"/>
    </location>
</feature>